<dbReference type="HOGENOM" id="CLU_1243093_0_0_2"/>
<evidence type="ECO:0000313" key="1">
    <source>
        <dbReference type="EMBL" id="ABW01929.1"/>
    </source>
</evidence>
<dbReference type="AlphaFoldDB" id="A8MDS3"/>
<dbReference type="eggNOG" id="arCOG10490">
    <property type="taxonomic scope" value="Archaea"/>
</dbReference>
<dbReference type="EMBL" id="CP000852">
    <property type="protein sequence ID" value="ABW01929.1"/>
    <property type="molecule type" value="Genomic_DNA"/>
</dbReference>
<protein>
    <submittedName>
        <fullName evidence="1">Uncharacterized protein</fullName>
    </submittedName>
</protein>
<organism evidence="1 2">
    <name type="scientific">Caldivirga maquilingensis (strain ATCC 700844 / DSM 13496 / JCM 10307 / IC-167)</name>
    <dbReference type="NCBI Taxonomy" id="397948"/>
    <lineage>
        <taxon>Archaea</taxon>
        <taxon>Thermoproteota</taxon>
        <taxon>Thermoprotei</taxon>
        <taxon>Thermoproteales</taxon>
        <taxon>Thermoproteaceae</taxon>
        <taxon>Caldivirga</taxon>
    </lineage>
</organism>
<reference evidence="1 2" key="1">
    <citation type="submission" date="2007-10" db="EMBL/GenBank/DDBJ databases">
        <title>Complete sequence of Caldivirga maquilingensis IC-167.</title>
        <authorList>
            <consortium name="US DOE Joint Genome Institute"/>
            <person name="Copeland A."/>
            <person name="Lucas S."/>
            <person name="Lapidus A."/>
            <person name="Barry K."/>
            <person name="Glavina del Rio T."/>
            <person name="Dalin E."/>
            <person name="Tice H."/>
            <person name="Pitluck S."/>
            <person name="Saunders E."/>
            <person name="Brettin T."/>
            <person name="Bruce D."/>
            <person name="Detter J.C."/>
            <person name="Han C."/>
            <person name="Schmutz J."/>
            <person name="Larimer F."/>
            <person name="Land M."/>
            <person name="Hauser L."/>
            <person name="Kyrpides N."/>
            <person name="Ivanova N."/>
            <person name="Biddle J.F."/>
            <person name="Zhang Z."/>
            <person name="Fitz-Gibbon S.T."/>
            <person name="Lowe T.M."/>
            <person name="Saltikov C."/>
            <person name="House C.H."/>
            <person name="Richardson P."/>
        </authorList>
    </citation>
    <scope>NUCLEOTIDE SEQUENCE [LARGE SCALE GENOMIC DNA]</scope>
    <source>
        <strain evidence="2">ATCC 700844 / DSM 13496 / JCM 10307 / IC-167</strain>
    </source>
</reference>
<dbReference type="Proteomes" id="UP000001137">
    <property type="component" value="Chromosome"/>
</dbReference>
<proteinExistence type="predicted"/>
<evidence type="ECO:0000313" key="2">
    <source>
        <dbReference type="Proteomes" id="UP000001137"/>
    </source>
</evidence>
<gene>
    <name evidence="1" type="ordered locus">Cmaq_1101</name>
</gene>
<sequence>MHLILHILYRRANLCLSLGLDCMGLPVVSTSVLTMRNCDRDSVYKLIRRLLRMRNKLGKNIKLLELGDIKVYLRISKTKGSIHIYDGYMMSNRDCSRLNGCITVNNVTLLYIYLLIRLSGRNMVLINVPDALIWIAKVFGKETAVSILDLVHNYMERGELSGEVNTVLNMVNLLGLRISKEQFENALLPTKRILRIIRDA</sequence>
<name>A8MDS3_CALMQ</name>
<accession>A8MDS3</accession>
<dbReference type="STRING" id="397948.Cmaq_1101"/>
<dbReference type="KEGG" id="cma:Cmaq_1101"/>
<keyword evidence="2" id="KW-1185">Reference proteome</keyword>